<sequence>MFHVWGSELTPKAQLSIKDDNKVNSDDQLVIENSDTSYKSVDSFSNQNRGIIRSVHKGFLTTLLNQTNSRVPPTKLRDKNIRKRKFCCDPKRETKNSSKPRRERNVFVTVETENETPPKVVKEKPSASWVFSEEIMGQEVETISDQGLQRAKRPRQSTDSQSQAGAEREWTEPSSSTLVRFNRAFFWFGEPTLLAIGVLGNTLLVAVFLITPLRLRAVSHTMAATGICDLLYTAGCLLMHVSSKGVGVLALPGACQLITFTLVLSQVIATWCLFISHLSRLNAHTKTGYEGRKRRVCKTKFTVITLALLIAAVSVHYLWSMDKVTIAGRVYCAPMREVVNAHIILRKLELVVGILLPLILMAGIDLLLVVKVVVHMVVMRWDQEEEDDDVGYLASSTFGAHKIVKMPLCPRFQENDQTPTSGNNSAIALQEDVDMYQNSESSTGPCTKTPCVPLEHTVVIEMGQEIDLDVSANDQDKMVSNATNSGFQPENNNVVRASDGCDLYTKETAQLGKCVEAVCPSRKTFLQNTEKCKLIDKAQLKSMRETNLVTILEKPLCQEEASALVDCNHIKKTIRDMPTHKDRKVSTTSITTVCDSSLPAQPSMTVPHKEAVGKSAPSRADEQGCLSLSNSSHTKRHLSSLKAVFSSFTALKSKTLQVKKKVGFLGEVSGDRTQSDYDRRKRRRVGLFSFSESGAGSKSSNTKYQSSYASYKTIDSTTGSIHNQPADHDFPQDHTSCTITTVLTGLILAALILPATCRHAVRMFGSSVSSPPSLKEIEVLFNDLLVGLKVLSSRHLFKQANCGGSKPYWSEAVRLGAGGS</sequence>
<feature type="transmembrane region" description="Helical" evidence="2">
    <location>
        <begin position="184"/>
        <end position="210"/>
    </location>
</feature>
<dbReference type="SUPFAM" id="SSF81321">
    <property type="entry name" value="Family A G protein-coupled receptor-like"/>
    <property type="match status" value="1"/>
</dbReference>
<feature type="transmembrane region" description="Helical" evidence="2">
    <location>
        <begin position="230"/>
        <end position="251"/>
    </location>
</feature>
<comment type="caution">
    <text evidence="3">The sequence shown here is derived from an EMBL/GenBank/DDBJ whole genome shotgun (WGS) entry which is preliminary data.</text>
</comment>
<dbReference type="CDD" id="cd00637">
    <property type="entry name" value="7tm_classA_rhodopsin-like"/>
    <property type="match status" value="1"/>
</dbReference>
<dbReference type="EMBL" id="RQTK01000178">
    <property type="protein sequence ID" value="RUS85215.1"/>
    <property type="molecule type" value="Genomic_DNA"/>
</dbReference>
<keyword evidence="2" id="KW-0472">Membrane</keyword>
<evidence type="ECO:0000256" key="1">
    <source>
        <dbReference type="SAM" id="MobiDB-lite"/>
    </source>
</evidence>
<dbReference type="Proteomes" id="UP000271974">
    <property type="component" value="Unassembled WGS sequence"/>
</dbReference>
<evidence type="ECO:0000313" key="4">
    <source>
        <dbReference type="Proteomes" id="UP000271974"/>
    </source>
</evidence>
<proteinExistence type="predicted"/>
<dbReference type="AlphaFoldDB" id="A0A3S1C7N6"/>
<evidence type="ECO:0008006" key="5">
    <source>
        <dbReference type="Google" id="ProtNLM"/>
    </source>
</evidence>
<dbReference type="OrthoDB" id="6084077at2759"/>
<name>A0A3S1C7N6_ELYCH</name>
<evidence type="ECO:0000256" key="2">
    <source>
        <dbReference type="SAM" id="Phobius"/>
    </source>
</evidence>
<protein>
    <recommendedName>
        <fullName evidence="5">G-protein coupled receptors family 1 profile domain-containing protein</fullName>
    </recommendedName>
</protein>
<feature type="region of interest" description="Disordered" evidence="1">
    <location>
        <begin position="144"/>
        <end position="171"/>
    </location>
</feature>
<dbReference type="STRING" id="188477.A0A3S1C7N6"/>
<reference evidence="3 4" key="1">
    <citation type="submission" date="2019-01" db="EMBL/GenBank/DDBJ databases">
        <title>A draft genome assembly of the solar-powered sea slug Elysia chlorotica.</title>
        <authorList>
            <person name="Cai H."/>
            <person name="Li Q."/>
            <person name="Fang X."/>
            <person name="Li J."/>
            <person name="Curtis N.E."/>
            <person name="Altenburger A."/>
            <person name="Shibata T."/>
            <person name="Feng M."/>
            <person name="Maeda T."/>
            <person name="Schwartz J.A."/>
            <person name="Shigenobu S."/>
            <person name="Lundholm N."/>
            <person name="Nishiyama T."/>
            <person name="Yang H."/>
            <person name="Hasebe M."/>
            <person name="Li S."/>
            <person name="Pierce S.K."/>
            <person name="Wang J."/>
        </authorList>
    </citation>
    <scope>NUCLEOTIDE SEQUENCE [LARGE SCALE GENOMIC DNA]</scope>
    <source>
        <strain evidence="3">EC2010</strain>
        <tissue evidence="3">Whole organism of an adult</tissue>
    </source>
</reference>
<evidence type="ECO:0000313" key="3">
    <source>
        <dbReference type="EMBL" id="RUS85215.1"/>
    </source>
</evidence>
<keyword evidence="4" id="KW-1185">Reference proteome</keyword>
<accession>A0A3S1C7N6</accession>
<keyword evidence="2" id="KW-1133">Transmembrane helix</keyword>
<dbReference type="Gene3D" id="1.20.1070.10">
    <property type="entry name" value="Rhodopsin 7-helix transmembrane proteins"/>
    <property type="match status" value="1"/>
</dbReference>
<feature type="transmembrane region" description="Helical" evidence="2">
    <location>
        <begin position="350"/>
        <end position="374"/>
    </location>
</feature>
<gene>
    <name evidence="3" type="ORF">EGW08_007041</name>
</gene>
<keyword evidence="2" id="KW-0812">Transmembrane</keyword>
<organism evidence="3 4">
    <name type="scientific">Elysia chlorotica</name>
    <name type="common">Eastern emerald elysia</name>
    <name type="synonym">Sea slug</name>
    <dbReference type="NCBI Taxonomy" id="188477"/>
    <lineage>
        <taxon>Eukaryota</taxon>
        <taxon>Metazoa</taxon>
        <taxon>Spiralia</taxon>
        <taxon>Lophotrochozoa</taxon>
        <taxon>Mollusca</taxon>
        <taxon>Gastropoda</taxon>
        <taxon>Heterobranchia</taxon>
        <taxon>Euthyneura</taxon>
        <taxon>Panpulmonata</taxon>
        <taxon>Sacoglossa</taxon>
        <taxon>Placobranchoidea</taxon>
        <taxon>Plakobranchidae</taxon>
        <taxon>Elysia</taxon>
    </lineage>
</organism>
<feature type="transmembrane region" description="Helical" evidence="2">
    <location>
        <begin position="299"/>
        <end position="319"/>
    </location>
</feature>
<feature type="transmembrane region" description="Helical" evidence="2">
    <location>
        <begin position="257"/>
        <end position="278"/>
    </location>
</feature>